<organism evidence="2 3">
    <name type="scientific">Cristinia sonorae</name>
    <dbReference type="NCBI Taxonomy" id="1940300"/>
    <lineage>
        <taxon>Eukaryota</taxon>
        <taxon>Fungi</taxon>
        <taxon>Dikarya</taxon>
        <taxon>Basidiomycota</taxon>
        <taxon>Agaricomycotina</taxon>
        <taxon>Agaricomycetes</taxon>
        <taxon>Agaricomycetidae</taxon>
        <taxon>Agaricales</taxon>
        <taxon>Pleurotineae</taxon>
        <taxon>Stephanosporaceae</taxon>
        <taxon>Cristinia</taxon>
    </lineage>
</organism>
<name>A0A8K0UYI0_9AGAR</name>
<feature type="region of interest" description="Disordered" evidence="1">
    <location>
        <begin position="404"/>
        <end position="424"/>
    </location>
</feature>
<keyword evidence="3" id="KW-1185">Reference proteome</keyword>
<evidence type="ECO:0000313" key="3">
    <source>
        <dbReference type="Proteomes" id="UP000813824"/>
    </source>
</evidence>
<evidence type="ECO:0000256" key="1">
    <source>
        <dbReference type="SAM" id="MobiDB-lite"/>
    </source>
</evidence>
<reference evidence="2" key="1">
    <citation type="journal article" date="2021" name="New Phytol.">
        <title>Evolutionary innovations through gain and loss of genes in the ectomycorrhizal Boletales.</title>
        <authorList>
            <person name="Wu G."/>
            <person name="Miyauchi S."/>
            <person name="Morin E."/>
            <person name="Kuo A."/>
            <person name="Drula E."/>
            <person name="Varga T."/>
            <person name="Kohler A."/>
            <person name="Feng B."/>
            <person name="Cao Y."/>
            <person name="Lipzen A."/>
            <person name="Daum C."/>
            <person name="Hundley H."/>
            <person name="Pangilinan J."/>
            <person name="Johnson J."/>
            <person name="Barry K."/>
            <person name="LaButti K."/>
            <person name="Ng V."/>
            <person name="Ahrendt S."/>
            <person name="Min B."/>
            <person name="Choi I.G."/>
            <person name="Park H."/>
            <person name="Plett J.M."/>
            <person name="Magnuson J."/>
            <person name="Spatafora J.W."/>
            <person name="Nagy L.G."/>
            <person name="Henrissat B."/>
            <person name="Grigoriev I.V."/>
            <person name="Yang Z.L."/>
            <person name="Xu J."/>
            <person name="Martin F.M."/>
        </authorList>
    </citation>
    <scope>NUCLEOTIDE SEQUENCE</scope>
    <source>
        <strain evidence="2">KKN 215</strain>
    </source>
</reference>
<accession>A0A8K0UYI0</accession>
<dbReference type="Proteomes" id="UP000813824">
    <property type="component" value="Unassembled WGS sequence"/>
</dbReference>
<feature type="region of interest" description="Disordered" evidence="1">
    <location>
        <begin position="190"/>
        <end position="211"/>
    </location>
</feature>
<proteinExistence type="predicted"/>
<dbReference type="EMBL" id="JAEVFJ010000001">
    <property type="protein sequence ID" value="KAH8108191.1"/>
    <property type="molecule type" value="Genomic_DNA"/>
</dbReference>
<sequence>MQELPEFSRDNGVRECHTALPSAWFGGQCIVGHSVSAALRACPAYLASLPLSVLLQPLPSPSPPCPFSSSLCGTSLVIYLLSGSPDLPSAVRRPSWEPSASAVWRKVVSHTGHSMVASSVSCRPSTEALTSAATTAFCDAFFSFLVYYVGSSEFCGQTLGAPSTGHLKFFLHSGPPTRPQETLKVYTGPGKGTAAEATPMSRPLQGTLNTSSRGTLNTVEWPGWLVQKGRIRDLDRCLRSSHCVPQAFTVQDDNESVGKRLTRDAPVRPSLISPHKHLLMIGGVVQPLLIRSEAGPRLPHARTLELSLPSRSLESRLFLAHDIQSTMTLVHPTYRGDCSERSTSEMEERNAIWEDLARDRKISVDDIVSRIRRVNGRSYEGCKRQRSEMEASDDMGRTMRGGWGGTGQQRDAEHGQLGWDGGEGGREEVRRRFMNSEQYGVMVGSMVREIRNKMGGGCDEAGGDGMGTGSDEAGRGVKGRK</sequence>
<gene>
    <name evidence="2" type="ORF">BXZ70DRAFT_903532</name>
</gene>
<evidence type="ECO:0000313" key="2">
    <source>
        <dbReference type="EMBL" id="KAH8108191.1"/>
    </source>
</evidence>
<feature type="compositionally biased region" description="Gly residues" evidence="1">
    <location>
        <begin position="455"/>
        <end position="468"/>
    </location>
</feature>
<comment type="caution">
    <text evidence="2">The sequence shown here is derived from an EMBL/GenBank/DDBJ whole genome shotgun (WGS) entry which is preliminary data.</text>
</comment>
<protein>
    <submittedName>
        <fullName evidence="2">Uncharacterized protein</fullName>
    </submittedName>
</protein>
<feature type="region of interest" description="Disordered" evidence="1">
    <location>
        <begin position="455"/>
        <end position="481"/>
    </location>
</feature>
<dbReference type="AlphaFoldDB" id="A0A8K0UYI0"/>